<dbReference type="InterPro" id="IPR008969">
    <property type="entry name" value="CarboxyPept-like_regulatory"/>
</dbReference>
<evidence type="ECO:0000313" key="3">
    <source>
        <dbReference type="EMBL" id="PNU18571.1"/>
    </source>
</evidence>
<dbReference type="SUPFAM" id="SSF49464">
    <property type="entry name" value="Carboxypeptidase regulatory domain-like"/>
    <property type="match status" value="2"/>
</dbReference>
<evidence type="ECO:0000259" key="2">
    <source>
        <dbReference type="PROSITE" id="PS50853"/>
    </source>
</evidence>
<dbReference type="InterPro" id="IPR013783">
    <property type="entry name" value="Ig-like_fold"/>
</dbReference>
<protein>
    <recommendedName>
        <fullName evidence="2">Fibronectin type-III domain-containing protein</fullName>
    </recommendedName>
</protein>
<dbReference type="PROSITE" id="PS00018">
    <property type="entry name" value="EF_HAND_1"/>
    <property type="match status" value="1"/>
</dbReference>
<proteinExistence type="predicted"/>
<dbReference type="SMART" id="SM00060">
    <property type="entry name" value="FN3"/>
    <property type="match status" value="4"/>
</dbReference>
<dbReference type="RefSeq" id="WP_158247326.1">
    <property type="nucleotide sequence ID" value="NZ_PPFX01000067.1"/>
</dbReference>
<dbReference type="EMBL" id="PPFX01000067">
    <property type="protein sequence ID" value="PNU18571.1"/>
    <property type="molecule type" value="Genomic_DNA"/>
</dbReference>
<dbReference type="InterPro" id="IPR003961">
    <property type="entry name" value="FN3_dom"/>
</dbReference>
<organism evidence="3 4">
    <name type="scientific">Geothermobacter hydrogeniphilus</name>
    <dbReference type="NCBI Taxonomy" id="1969733"/>
    <lineage>
        <taxon>Bacteria</taxon>
        <taxon>Pseudomonadati</taxon>
        <taxon>Thermodesulfobacteriota</taxon>
        <taxon>Desulfuromonadia</taxon>
        <taxon>Desulfuromonadales</taxon>
        <taxon>Geothermobacteraceae</taxon>
        <taxon>Geothermobacter</taxon>
    </lineage>
</organism>
<dbReference type="OrthoDB" id="5394860at2"/>
<feature type="domain" description="Fibronectin type-III" evidence="2">
    <location>
        <begin position="835"/>
        <end position="938"/>
    </location>
</feature>
<accession>A0A2K2H5P0</accession>
<dbReference type="SUPFAM" id="SSF110296">
    <property type="entry name" value="Oligoxyloglucan reducing end-specific cellobiohydrolase"/>
    <property type="match status" value="1"/>
</dbReference>
<reference evidence="3 4" key="1">
    <citation type="journal article" date="2018" name="Genome Announc.">
        <title>Genome Sequence of Geothermobacter sp. HR-1 Iron Reducer from the Loihi Seamount.</title>
        <authorList>
            <person name="Smith H."/>
            <person name="Abuyen K."/>
            <person name="Tremblay J."/>
            <person name="Savalia P."/>
            <person name="Perez-Rodriguez I."/>
            <person name="Emerson D."/>
            <person name="Tully B."/>
            <person name="Amend J."/>
        </authorList>
    </citation>
    <scope>NUCLEOTIDE SEQUENCE [LARGE SCALE GENOMIC DNA]</scope>
    <source>
        <strain evidence="3 4">HR-1</strain>
    </source>
</reference>
<evidence type="ECO:0000313" key="4">
    <source>
        <dbReference type="Proteomes" id="UP000236340"/>
    </source>
</evidence>
<dbReference type="CDD" id="cd00063">
    <property type="entry name" value="FN3"/>
    <property type="match status" value="1"/>
</dbReference>
<sequence>MKSNSIFRTAQHTLFIILCLLTLAGTAFAGTITGTVTNGSSSSVARVYLKVFSAVGDEMPCGTTIAAPGAFTINNNLPDGNYQVLAMMDVADTGLPLTSMPRGMSATFTITSGIATGADVTLVDAGTIDPQNLVPQPPQVQVAAPGDGLALVLWDNPRDADSFIQADSYNLYWKLGSVPGTTSGSYDGVITGIKPSDNSFAVVSGLSNDQTYYFVMTSQIGSNTSTTTSPVNAFIGIGSSGYTVSGNLTINNAPGPLSSSTPAYTVLVNFAAGAIFVNQTPDPATSTAFNLDGVSDGSYDFYILLDMNNNGYLDAGDLSTMNGPVTRVTVNGGNVTGLTPVVDNTNSYQRVETTHGKAGGGEYYGLNLNVEPGYRRVAGVQVSGGALPFPIDVGIDDSGFFDLWQDSPSRPGIGDSYSFDITYSDGTTETLTGQVTGVLDDFPTPLAPQGTVSNASTPTFHWAAPQAAMVAPFGYEIYLRGNGFSWDAWDIPGNQLSYDYDGGSPIPEDPPSPYSWSVRLTDGNGNSIQNEVIFTPISGGGTYTISGGVEDAGGILAGVTVTEVGNPGNTTTTDAGGHFSLPIAQGKLFSLQFTKTGSYEGLQTRFMTANSSFDTGTWYLFNFLDLPPGTGMIRASVQDSDTGTALSGATVTALSSLSPGTSYTVEYWNGTDWTGSATDSSGKFRVQNIPAGDTVILQGSLIGYSFTEKYYPVELQSVTEGVLKGVSQAAAISGTITNNSSTSTGRVFLFVVDANMESTIYGTSLDGPAGPFSIRNLLPDGSYQVMAFLEGSDLGAPTSSMPRGMSAPFTVTGGNAGNINITLVDADTVDAQAYTPISPTLSAVEPGDGYALVAWKPERDMNGLIKADSYNIYWKAGGVPTPTVHDGALTGLPANGETFAVIPGLANGTAYTFVMTATIGATESTPGVDLTVTPAVPSGPSTVSGSVTLDSNITANLTGTPLYVFLLDIQTEIAYSTRIADASAGTAFSIAGVPDGTYYALTFLDVNNNGYPDTGDINNFGAFDPTVTVTGDFTGLSLTLSDVGAFSSLGTHHGTDGSSDGYGLIFALHTGNKIPVRMSVVAGLSQPIDLAPEDHYGYDAFFPMTTRPVVGTPYSYSVDFADGTGGIYGGQVTQVFDNFPNPTAPVGDTPNATQPVFTWTAPSFTPTGTYVYEISLWDDNGYRWDSPELPAGTTSYAFADSGQVLTEGTLYHWQITAIDQAQNETAYIADFTPVAATVPLAVTYPNGGEFLAVGTSVNITWQPQTGAASYLLRYSTDGGTTWKWLRNNVTGSSFSWVVPDETSSQVLVRINAKDGAGNYIGNDFSDAPLSIIHAPQIISPNGGEILTVGSNVTINWHPHPDAASYLLRFSTDNGSTWQWLRSNVTGTSFVWTVPNIPSDQVLLRINAKNAAGNFIGNDFSDATFRIVTPPQILSPNGGETLAVGSNV</sequence>
<dbReference type="Proteomes" id="UP000236340">
    <property type="component" value="Unassembled WGS sequence"/>
</dbReference>
<dbReference type="PROSITE" id="PS50853">
    <property type="entry name" value="FN3"/>
    <property type="match status" value="2"/>
</dbReference>
<feature type="chain" id="PRO_5014454226" description="Fibronectin type-III domain-containing protein" evidence="1">
    <location>
        <begin position="30"/>
        <end position="1447"/>
    </location>
</feature>
<dbReference type="Gene3D" id="2.60.40.10">
    <property type="entry name" value="Immunoglobulins"/>
    <property type="match status" value="3"/>
</dbReference>
<comment type="caution">
    <text evidence="3">The sequence shown here is derived from an EMBL/GenBank/DDBJ whole genome shotgun (WGS) entry which is preliminary data.</text>
</comment>
<dbReference type="InterPro" id="IPR036116">
    <property type="entry name" value="FN3_sf"/>
</dbReference>
<dbReference type="SUPFAM" id="SSF49265">
    <property type="entry name" value="Fibronectin type III"/>
    <property type="match status" value="2"/>
</dbReference>
<gene>
    <name evidence="3" type="ORF">C2E25_16995</name>
</gene>
<feature type="signal peptide" evidence="1">
    <location>
        <begin position="1"/>
        <end position="29"/>
    </location>
</feature>
<feature type="domain" description="Fibronectin type-III" evidence="2">
    <location>
        <begin position="134"/>
        <end position="240"/>
    </location>
</feature>
<name>A0A2K2H5P0_9BACT</name>
<evidence type="ECO:0000256" key="1">
    <source>
        <dbReference type="SAM" id="SignalP"/>
    </source>
</evidence>
<feature type="non-terminal residue" evidence="3">
    <location>
        <position position="1447"/>
    </location>
</feature>
<keyword evidence="1" id="KW-0732">Signal</keyword>
<dbReference type="InterPro" id="IPR018247">
    <property type="entry name" value="EF_Hand_1_Ca_BS"/>
</dbReference>